<dbReference type="KEGG" id="pace:A6070_12010"/>
<dbReference type="InterPro" id="IPR022803">
    <property type="entry name" value="Ribosomal_uL5_dom_sf"/>
</dbReference>
<dbReference type="InterPro" id="IPR002132">
    <property type="entry name" value="Ribosomal_uL5"/>
</dbReference>
<dbReference type="OrthoDB" id="9806626at2"/>
<evidence type="ECO:0000259" key="7">
    <source>
        <dbReference type="Pfam" id="PF00281"/>
    </source>
</evidence>
<feature type="domain" description="Large ribosomal subunit protein uL5 C-terminal" evidence="8">
    <location>
        <begin position="85"/>
        <end position="178"/>
    </location>
</feature>
<dbReference type="GO" id="GO:0000049">
    <property type="term" value="F:tRNA binding"/>
    <property type="evidence" value="ECO:0007669"/>
    <property type="project" value="UniProtKB-UniRule"/>
</dbReference>
<evidence type="ECO:0000256" key="1">
    <source>
        <dbReference type="ARBA" id="ARBA00008553"/>
    </source>
</evidence>
<dbReference type="GO" id="GO:0003735">
    <property type="term" value="F:structural constituent of ribosome"/>
    <property type="evidence" value="ECO:0007669"/>
    <property type="project" value="InterPro"/>
</dbReference>
<evidence type="ECO:0000256" key="2">
    <source>
        <dbReference type="ARBA" id="ARBA00022980"/>
    </source>
</evidence>
<accession>A0A1L3GE09</accession>
<dbReference type="GO" id="GO:0006412">
    <property type="term" value="P:translation"/>
    <property type="evidence" value="ECO:0007669"/>
    <property type="project" value="UniProtKB-UniRule"/>
</dbReference>
<dbReference type="PROSITE" id="PS00358">
    <property type="entry name" value="RIBOSOMAL_L5"/>
    <property type="match status" value="1"/>
</dbReference>
<dbReference type="PIRSF" id="PIRSF002161">
    <property type="entry name" value="Ribosomal_L5"/>
    <property type="match status" value="1"/>
</dbReference>
<dbReference type="HAMAP" id="MF_01333_B">
    <property type="entry name" value="Ribosomal_uL5_B"/>
    <property type="match status" value="1"/>
</dbReference>
<dbReference type="Pfam" id="PF00673">
    <property type="entry name" value="Ribosomal_L5_C"/>
    <property type="match status" value="1"/>
</dbReference>
<evidence type="ECO:0000313" key="9">
    <source>
        <dbReference type="EMBL" id="APG24183.1"/>
    </source>
</evidence>
<dbReference type="GO" id="GO:1990904">
    <property type="term" value="C:ribonucleoprotein complex"/>
    <property type="evidence" value="ECO:0007669"/>
    <property type="project" value="UniProtKB-KW"/>
</dbReference>
<comment type="similarity">
    <text evidence="1 5 6">Belongs to the universal ribosomal protein uL5 family.</text>
</comment>
<dbReference type="SUPFAM" id="SSF55282">
    <property type="entry name" value="RL5-like"/>
    <property type="match status" value="1"/>
</dbReference>
<organism evidence="9 10">
    <name type="scientific">Syntrophotalea acetylenica</name>
    <name type="common">Pelobacter acetylenicus</name>
    <dbReference type="NCBI Taxonomy" id="29542"/>
    <lineage>
        <taxon>Bacteria</taxon>
        <taxon>Pseudomonadati</taxon>
        <taxon>Thermodesulfobacteriota</taxon>
        <taxon>Desulfuromonadia</taxon>
        <taxon>Desulfuromonadales</taxon>
        <taxon>Syntrophotaleaceae</taxon>
        <taxon>Syntrophotalea</taxon>
    </lineage>
</organism>
<evidence type="ECO:0000256" key="6">
    <source>
        <dbReference type="RuleBase" id="RU003930"/>
    </source>
</evidence>
<dbReference type="InterPro" id="IPR031310">
    <property type="entry name" value="Ribosomal_uL5_N"/>
</dbReference>
<dbReference type="NCBIfam" id="NF000585">
    <property type="entry name" value="PRK00010.1"/>
    <property type="match status" value="1"/>
</dbReference>
<evidence type="ECO:0000259" key="8">
    <source>
        <dbReference type="Pfam" id="PF00673"/>
    </source>
</evidence>
<evidence type="ECO:0000256" key="5">
    <source>
        <dbReference type="HAMAP-Rule" id="MF_01333"/>
    </source>
</evidence>
<gene>
    <name evidence="5" type="primary">rplE</name>
    <name evidence="9" type="ORF">A7E75_03385</name>
</gene>
<protein>
    <recommendedName>
        <fullName evidence="4 5">Large ribosomal subunit protein uL5</fullName>
    </recommendedName>
</protein>
<dbReference type="InterPro" id="IPR020929">
    <property type="entry name" value="Ribosomal_uL5_CS"/>
</dbReference>
<dbReference type="Pfam" id="PF00281">
    <property type="entry name" value="Ribosomal_L5"/>
    <property type="match status" value="1"/>
</dbReference>
<comment type="function">
    <text evidence="5">This is 1 of the proteins that bind and probably mediate the attachment of the 5S RNA into the large ribosomal subunit, where it forms part of the central protuberance. In the 70S ribosome it contacts protein S13 of the 30S subunit (bridge B1b), connecting the 2 subunits; this bridge is implicated in subunit movement. Contacts the P site tRNA; the 5S rRNA and some of its associated proteins might help stabilize positioning of ribosome-bound tRNAs.</text>
</comment>
<keyword evidence="5" id="KW-0699">rRNA-binding</keyword>
<reference evidence="9 10" key="1">
    <citation type="journal article" date="2017" name="Genome Announc.">
        <title>Complete Genome Sequences of Two Acetylene-Fermenting Pelobacter acetylenicus Strains.</title>
        <authorList>
            <person name="Sutton J.M."/>
            <person name="Baesman S.M."/>
            <person name="Fierst J.L."/>
            <person name="Poret-Peterson A.T."/>
            <person name="Oremland R.S."/>
            <person name="Dunlap D.S."/>
            <person name="Akob D.M."/>
        </authorList>
    </citation>
    <scope>NUCLEOTIDE SEQUENCE [LARGE SCALE GENOMIC DNA]</scope>
    <source>
        <strain evidence="9 10">DSM 3247</strain>
    </source>
</reference>
<feature type="domain" description="Large ribosomal subunit protein uL5 N-terminal" evidence="7">
    <location>
        <begin position="25"/>
        <end position="81"/>
    </location>
</feature>
<dbReference type="Gene3D" id="3.30.1440.10">
    <property type="match status" value="1"/>
</dbReference>
<proteinExistence type="inferred from homology"/>
<dbReference type="AlphaFoldDB" id="A0A1L3GE09"/>
<dbReference type="GO" id="GO:0005840">
    <property type="term" value="C:ribosome"/>
    <property type="evidence" value="ECO:0007669"/>
    <property type="project" value="UniProtKB-KW"/>
</dbReference>
<keyword evidence="5" id="KW-0820">tRNA-binding</keyword>
<dbReference type="Proteomes" id="UP000182264">
    <property type="component" value="Chromosome"/>
</dbReference>
<evidence type="ECO:0000256" key="3">
    <source>
        <dbReference type="ARBA" id="ARBA00023274"/>
    </source>
</evidence>
<name>A0A1L3GE09_SYNAC</name>
<keyword evidence="5" id="KW-0694">RNA-binding</keyword>
<keyword evidence="3 5" id="KW-0687">Ribonucleoprotein</keyword>
<dbReference type="EMBL" id="CP015518">
    <property type="protein sequence ID" value="APG24183.1"/>
    <property type="molecule type" value="Genomic_DNA"/>
</dbReference>
<dbReference type="InterPro" id="IPR031309">
    <property type="entry name" value="Ribosomal_uL5_C"/>
</dbReference>
<evidence type="ECO:0000256" key="4">
    <source>
        <dbReference type="ARBA" id="ARBA00035245"/>
    </source>
</evidence>
<evidence type="ECO:0000313" key="10">
    <source>
        <dbReference type="Proteomes" id="UP000182264"/>
    </source>
</evidence>
<dbReference type="GO" id="GO:0019843">
    <property type="term" value="F:rRNA binding"/>
    <property type="evidence" value="ECO:0007669"/>
    <property type="project" value="UniProtKB-UniRule"/>
</dbReference>
<dbReference type="FunFam" id="3.30.1440.10:FF:000001">
    <property type="entry name" value="50S ribosomal protein L5"/>
    <property type="match status" value="1"/>
</dbReference>
<keyword evidence="2 5" id="KW-0689">Ribosomal protein</keyword>
<dbReference type="PANTHER" id="PTHR11994">
    <property type="entry name" value="60S RIBOSOMAL PROTEIN L11-RELATED"/>
    <property type="match status" value="1"/>
</dbReference>
<dbReference type="InterPro" id="IPR020930">
    <property type="entry name" value="Ribosomal_uL5_bac-type"/>
</dbReference>
<sequence>MGARLKEVYTKEIAPALAERLQLKNVMEVPRVEKVVLNMGLGEAIQNIKVLESAVEELTRISGQKPVVTKAKKSIAQFKLREGMPIGCMVTLRRDKAYEFLDRLVNVALPRVRDFKGVSKKGFDGRGNYTLGIREQLIFPEIDLEKIDKVKGLNITIVTTAKNDEEGYALMEAIGMPFPKKAQD</sequence>
<comment type="subunit">
    <text evidence="5">Part of the 50S ribosomal subunit; part of the 5S rRNA/L5/L18/L25 subcomplex. Contacts the 5S rRNA and the P site tRNA. Forms a bridge to the 30S subunit in the 70S ribosome.</text>
</comment>
<dbReference type="STRING" id="29542.A6070_12010"/>
<keyword evidence="10" id="KW-1185">Reference proteome</keyword>
<dbReference type="RefSeq" id="WP_072285999.1">
    <property type="nucleotide sequence ID" value="NZ_CP015455.1"/>
</dbReference>